<protein>
    <submittedName>
        <fullName evidence="14">Site-2 protease family protein</fullName>
    </submittedName>
</protein>
<feature type="transmembrane region" description="Helical" evidence="11">
    <location>
        <begin position="125"/>
        <end position="146"/>
    </location>
</feature>
<feature type="domain" description="PDZ" evidence="13">
    <location>
        <begin position="183"/>
        <end position="228"/>
    </location>
</feature>
<evidence type="ECO:0000256" key="2">
    <source>
        <dbReference type="ARBA" id="ARBA00004141"/>
    </source>
</evidence>
<evidence type="ECO:0000256" key="11">
    <source>
        <dbReference type="SAM" id="Phobius"/>
    </source>
</evidence>
<evidence type="ECO:0000256" key="1">
    <source>
        <dbReference type="ARBA" id="ARBA00001947"/>
    </source>
</evidence>
<dbReference type="GO" id="GO:0016020">
    <property type="term" value="C:membrane"/>
    <property type="evidence" value="ECO:0007669"/>
    <property type="project" value="UniProtKB-SubCell"/>
</dbReference>
<evidence type="ECO:0000313" key="14">
    <source>
        <dbReference type="EMBL" id="HIT76367.1"/>
    </source>
</evidence>
<keyword evidence="8 11" id="KW-1133">Transmembrane helix</keyword>
<evidence type="ECO:0000256" key="8">
    <source>
        <dbReference type="ARBA" id="ARBA00022989"/>
    </source>
</evidence>
<evidence type="ECO:0000259" key="12">
    <source>
        <dbReference type="Pfam" id="PF02163"/>
    </source>
</evidence>
<keyword evidence="7" id="KW-0862">Zinc</keyword>
<sequence length="431" mass="45968">METAIYIGGAILFFVLIMASIALHEVGHLVPAKLFGVKTTQYFVGFGRTLWSTRRGETEYGFKLIPLGGFVKMIGMIPPGKRGLRSNSTGMFTSLIDDARSADDDQITDADEGRLFYQKPSWQKLIVMVGGPLMNILLAFGLLLSVNASIGMVRETLVISNVSECMIPADRQEQTCQAGDQPTPAAEAGLEVGDRILAFNATPVDSWSELSAAIRGNLDGPAAILVERDGQQLTLQTRTAITAVSDPLDPSRTLQAGFLGVSPSQERVPGGPVETLQDMGSMTQRVARVLANFPVRVWHVVADLVTGQERDPNGPMSIVGASRVAGEIASTDQIPASEKVAGLVTTLGTVNLFVALFNFVPLLPLDGGHIAGALVEWARRGIARLRRRPDPGPVDIAVLMPVAYLVAGFIALCGGVLIIADIIDPVSLFTP</sequence>
<dbReference type="EMBL" id="DVLP01000363">
    <property type="protein sequence ID" value="HIT76367.1"/>
    <property type="molecule type" value="Genomic_DNA"/>
</dbReference>
<evidence type="ECO:0000256" key="5">
    <source>
        <dbReference type="ARBA" id="ARBA00022692"/>
    </source>
</evidence>
<comment type="subcellular location">
    <subcellularLocation>
        <location evidence="2">Membrane</location>
        <topology evidence="2">Multi-pass membrane protein</topology>
    </subcellularLocation>
</comment>
<evidence type="ECO:0000256" key="3">
    <source>
        <dbReference type="ARBA" id="ARBA00007931"/>
    </source>
</evidence>
<feature type="domain" description="Peptidase M50" evidence="12">
    <location>
        <begin position="13"/>
        <end position="383"/>
    </location>
</feature>
<dbReference type="InterPro" id="IPR004387">
    <property type="entry name" value="Pept_M50_Zn"/>
</dbReference>
<reference evidence="14" key="2">
    <citation type="journal article" date="2021" name="PeerJ">
        <title>Extensive microbial diversity within the chicken gut microbiome revealed by metagenomics and culture.</title>
        <authorList>
            <person name="Gilroy R."/>
            <person name="Ravi A."/>
            <person name="Getino M."/>
            <person name="Pursley I."/>
            <person name="Horton D.L."/>
            <person name="Alikhan N.F."/>
            <person name="Baker D."/>
            <person name="Gharbi K."/>
            <person name="Hall N."/>
            <person name="Watson M."/>
            <person name="Adriaenssens E.M."/>
            <person name="Foster-Nyarko E."/>
            <person name="Jarju S."/>
            <person name="Secka A."/>
            <person name="Antonio M."/>
            <person name="Oren A."/>
            <person name="Chaudhuri R.R."/>
            <person name="La Ragione R."/>
            <person name="Hildebrand F."/>
            <person name="Pallen M.J."/>
        </authorList>
    </citation>
    <scope>NUCLEOTIDE SEQUENCE</scope>
    <source>
        <strain evidence="14">ChiGjej1B1-24693</strain>
    </source>
</reference>
<keyword evidence="9" id="KW-0482">Metalloprotease</keyword>
<dbReference type="InterPro" id="IPR008915">
    <property type="entry name" value="Peptidase_M50"/>
</dbReference>
<evidence type="ECO:0000259" key="13">
    <source>
        <dbReference type="Pfam" id="PF17820"/>
    </source>
</evidence>
<gene>
    <name evidence="14" type="ORF">IAA98_12350</name>
</gene>
<dbReference type="Proteomes" id="UP000886842">
    <property type="component" value="Unassembled WGS sequence"/>
</dbReference>
<proteinExistence type="inferred from homology"/>
<dbReference type="GO" id="GO:0004222">
    <property type="term" value="F:metalloendopeptidase activity"/>
    <property type="evidence" value="ECO:0007669"/>
    <property type="project" value="InterPro"/>
</dbReference>
<evidence type="ECO:0000256" key="9">
    <source>
        <dbReference type="ARBA" id="ARBA00023049"/>
    </source>
</evidence>
<dbReference type="Pfam" id="PF17820">
    <property type="entry name" value="PDZ_6"/>
    <property type="match status" value="1"/>
</dbReference>
<name>A0A9D1KP12_9ACTN</name>
<evidence type="ECO:0000313" key="15">
    <source>
        <dbReference type="Proteomes" id="UP000886842"/>
    </source>
</evidence>
<dbReference type="Pfam" id="PF02163">
    <property type="entry name" value="Peptidase_M50"/>
    <property type="match status" value="1"/>
</dbReference>
<evidence type="ECO:0000256" key="6">
    <source>
        <dbReference type="ARBA" id="ARBA00022801"/>
    </source>
</evidence>
<dbReference type="Gene3D" id="2.30.42.10">
    <property type="match status" value="1"/>
</dbReference>
<keyword evidence="5 11" id="KW-0812">Transmembrane</keyword>
<comment type="similarity">
    <text evidence="3">Belongs to the peptidase M50B family.</text>
</comment>
<evidence type="ECO:0000256" key="10">
    <source>
        <dbReference type="ARBA" id="ARBA00023136"/>
    </source>
</evidence>
<feature type="transmembrane region" description="Helical" evidence="11">
    <location>
        <begin position="6"/>
        <end position="23"/>
    </location>
</feature>
<dbReference type="CDD" id="cd06163">
    <property type="entry name" value="S2P-M50_PDZ_RseP-like"/>
    <property type="match status" value="1"/>
</dbReference>
<dbReference type="InterPro" id="IPR036034">
    <property type="entry name" value="PDZ_sf"/>
</dbReference>
<dbReference type="SUPFAM" id="SSF50156">
    <property type="entry name" value="PDZ domain-like"/>
    <property type="match status" value="1"/>
</dbReference>
<organism evidence="14 15">
    <name type="scientific">Candidatus Avipropionibacterium avicola</name>
    <dbReference type="NCBI Taxonomy" id="2840701"/>
    <lineage>
        <taxon>Bacteria</taxon>
        <taxon>Bacillati</taxon>
        <taxon>Actinomycetota</taxon>
        <taxon>Actinomycetes</taxon>
        <taxon>Propionibacteriales</taxon>
        <taxon>Propionibacteriaceae</taxon>
        <taxon>Propionibacteriaceae incertae sedis</taxon>
        <taxon>Candidatus Avipropionibacterium</taxon>
    </lineage>
</organism>
<reference evidence="14" key="1">
    <citation type="submission" date="2020-10" db="EMBL/GenBank/DDBJ databases">
        <authorList>
            <person name="Gilroy R."/>
        </authorList>
    </citation>
    <scope>NUCLEOTIDE SEQUENCE</scope>
    <source>
        <strain evidence="14">ChiGjej1B1-24693</strain>
    </source>
</reference>
<keyword evidence="6" id="KW-0378">Hydrolase</keyword>
<evidence type="ECO:0000256" key="7">
    <source>
        <dbReference type="ARBA" id="ARBA00022833"/>
    </source>
</evidence>
<keyword evidence="10 11" id="KW-0472">Membrane</keyword>
<dbReference type="PANTHER" id="PTHR42837">
    <property type="entry name" value="REGULATOR OF SIGMA-E PROTEASE RSEP"/>
    <property type="match status" value="1"/>
</dbReference>
<dbReference type="AlphaFoldDB" id="A0A9D1KP12"/>
<dbReference type="GO" id="GO:0006508">
    <property type="term" value="P:proteolysis"/>
    <property type="evidence" value="ECO:0007669"/>
    <property type="project" value="UniProtKB-KW"/>
</dbReference>
<comment type="cofactor">
    <cofactor evidence="1">
        <name>Zn(2+)</name>
        <dbReference type="ChEBI" id="CHEBI:29105"/>
    </cofactor>
</comment>
<comment type="caution">
    <text evidence="14">The sequence shown here is derived from an EMBL/GenBank/DDBJ whole genome shotgun (WGS) entry which is preliminary data.</text>
</comment>
<dbReference type="PANTHER" id="PTHR42837:SF2">
    <property type="entry name" value="MEMBRANE METALLOPROTEASE ARASP2, CHLOROPLASTIC-RELATED"/>
    <property type="match status" value="1"/>
</dbReference>
<feature type="transmembrane region" description="Helical" evidence="11">
    <location>
        <begin position="396"/>
        <end position="423"/>
    </location>
</feature>
<dbReference type="InterPro" id="IPR041489">
    <property type="entry name" value="PDZ_6"/>
</dbReference>
<accession>A0A9D1KP12</accession>
<keyword evidence="4 14" id="KW-0645">Protease</keyword>
<evidence type="ECO:0000256" key="4">
    <source>
        <dbReference type="ARBA" id="ARBA00022670"/>
    </source>
</evidence>